<evidence type="ECO:0000313" key="1">
    <source>
        <dbReference type="EMBL" id="MPN39115.1"/>
    </source>
</evidence>
<dbReference type="AlphaFoldDB" id="A0A645HJC1"/>
<sequence length="103" mass="11894">MFKIGQIACQAQYGHDLARDRDHEAFFSDNAVGFSAHSDYRVSQRAVVHIEHTFDVDAFRINAQRIALIYMIIEHCAKQIVRGSNRVKITGEVKVYILHRQHL</sequence>
<protein>
    <submittedName>
        <fullName evidence="1">Uncharacterized protein</fullName>
    </submittedName>
</protein>
<proteinExistence type="predicted"/>
<reference evidence="1" key="1">
    <citation type="submission" date="2019-08" db="EMBL/GenBank/DDBJ databases">
        <authorList>
            <person name="Kucharzyk K."/>
            <person name="Murdoch R.W."/>
            <person name="Higgins S."/>
            <person name="Loffler F."/>
        </authorList>
    </citation>
    <scope>NUCLEOTIDE SEQUENCE</scope>
</reference>
<organism evidence="1">
    <name type="scientific">bioreactor metagenome</name>
    <dbReference type="NCBI Taxonomy" id="1076179"/>
    <lineage>
        <taxon>unclassified sequences</taxon>
        <taxon>metagenomes</taxon>
        <taxon>ecological metagenomes</taxon>
    </lineage>
</organism>
<comment type="caution">
    <text evidence="1">The sequence shown here is derived from an EMBL/GenBank/DDBJ whole genome shotgun (WGS) entry which is preliminary data.</text>
</comment>
<name>A0A645HJC1_9ZZZZ</name>
<gene>
    <name evidence="1" type="ORF">SDC9_186642</name>
</gene>
<accession>A0A645HJC1</accession>
<dbReference type="EMBL" id="VSSQ01094735">
    <property type="protein sequence ID" value="MPN39115.1"/>
    <property type="molecule type" value="Genomic_DNA"/>
</dbReference>